<gene>
    <name evidence="2" type="ORF">CLV88_10494</name>
</gene>
<feature type="transmembrane region" description="Helical" evidence="1">
    <location>
        <begin position="78"/>
        <end position="100"/>
    </location>
</feature>
<reference evidence="2 3" key="1">
    <citation type="submission" date="2018-03" db="EMBL/GenBank/DDBJ databases">
        <title>Genomic Encyclopedia of Archaeal and Bacterial Type Strains, Phase II (KMG-II): from individual species to whole genera.</title>
        <authorList>
            <person name="Goeker M."/>
        </authorList>
    </citation>
    <scope>NUCLEOTIDE SEQUENCE [LARGE SCALE GENOMIC DNA]</scope>
    <source>
        <strain evidence="2 3">DSM 100673</strain>
    </source>
</reference>
<evidence type="ECO:0000313" key="3">
    <source>
        <dbReference type="Proteomes" id="UP000240418"/>
    </source>
</evidence>
<name>A0A2P8FE90_9RHOB</name>
<organism evidence="2 3">
    <name type="scientific">Shimia abyssi</name>
    <dbReference type="NCBI Taxonomy" id="1662395"/>
    <lineage>
        <taxon>Bacteria</taxon>
        <taxon>Pseudomonadati</taxon>
        <taxon>Pseudomonadota</taxon>
        <taxon>Alphaproteobacteria</taxon>
        <taxon>Rhodobacterales</taxon>
        <taxon>Roseobacteraceae</taxon>
    </lineage>
</organism>
<comment type="caution">
    <text evidence="2">The sequence shown here is derived from an EMBL/GenBank/DDBJ whole genome shotgun (WGS) entry which is preliminary data.</text>
</comment>
<protein>
    <submittedName>
        <fullName evidence="2">Uncharacterized protein</fullName>
    </submittedName>
</protein>
<keyword evidence="1" id="KW-0472">Membrane</keyword>
<dbReference type="RefSeq" id="WP_106608055.1">
    <property type="nucleotide sequence ID" value="NZ_PYGJ01000004.1"/>
</dbReference>
<keyword evidence="1" id="KW-1133">Transmembrane helix</keyword>
<evidence type="ECO:0000313" key="2">
    <source>
        <dbReference type="EMBL" id="PSL20035.1"/>
    </source>
</evidence>
<dbReference type="EMBL" id="PYGJ01000004">
    <property type="protein sequence ID" value="PSL20035.1"/>
    <property type="molecule type" value="Genomic_DNA"/>
</dbReference>
<evidence type="ECO:0000256" key="1">
    <source>
        <dbReference type="SAM" id="Phobius"/>
    </source>
</evidence>
<dbReference type="AlphaFoldDB" id="A0A2P8FE90"/>
<sequence>MLELFGLIATTIATIGGIAAYFDAVMGDDGQKRILSYVVPTKQDNETDENGSQNATYSEALQSILRVYVSGPMGRFDVFRSLVTLLIILVGTSIFSFYMVRHLSGDSLGCGPINRSQRQRLL</sequence>
<dbReference type="Proteomes" id="UP000240418">
    <property type="component" value="Unassembled WGS sequence"/>
</dbReference>
<keyword evidence="3" id="KW-1185">Reference proteome</keyword>
<keyword evidence="1" id="KW-0812">Transmembrane</keyword>
<proteinExistence type="predicted"/>
<accession>A0A2P8FE90</accession>